<proteinExistence type="predicted"/>
<dbReference type="AlphaFoldDB" id="U9U679"/>
<dbReference type="HOGENOM" id="CLU_000288_7_17_1"/>
<name>U9U679_RHIID</name>
<protein>
    <submittedName>
        <fullName evidence="1">Uncharacterized protein</fullName>
    </submittedName>
</protein>
<reference evidence="1" key="1">
    <citation type="submission" date="2013-07" db="EMBL/GenBank/DDBJ databases">
        <title>The genome of an arbuscular mycorrhizal fungus provides insights into the evolution of the oldest plant symbiosis.</title>
        <authorList>
            <consortium name="DOE Joint Genome Institute"/>
            <person name="Tisserant E."/>
            <person name="Malbreil M."/>
            <person name="Kuo A."/>
            <person name="Kohler A."/>
            <person name="Symeonidi A."/>
            <person name="Balestrini R."/>
            <person name="Charron P."/>
            <person name="Duensing N."/>
            <person name="Frei-dit-Frey N."/>
            <person name="Gianinazzi-Pearson V."/>
            <person name="Gilbert B."/>
            <person name="Handa Y."/>
            <person name="Hijri M."/>
            <person name="Kaul R."/>
            <person name="Kawaguchi M."/>
            <person name="Krajinski F."/>
            <person name="Lammers P."/>
            <person name="Lapierre D."/>
            <person name="Masclaux F.G."/>
            <person name="Murat C."/>
            <person name="Morin E."/>
            <person name="Ndikumana S."/>
            <person name="Pagni M."/>
            <person name="Petitpierre D."/>
            <person name="Requena N."/>
            <person name="Rosikiewicz P."/>
            <person name="Riley R."/>
            <person name="Saito K."/>
            <person name="San Clemente H."/>
            <person name="Shapiro H."/>
            <person name="van Tuinen D."/>
            <person name="Becard G."/>
            <person name="Bonfante P."/>
            <person name="Paszkowski U."/>
            <person name="Shachar-Hill Y."/>
            <person name="Young J.P."/>
            <person name="Sanders I.R."/>
            <person name="Henrissat B."/>
            <person name="Rensing S.A."/>
            <person name="Grigoriev I.V."/>
            <person name="Corradi N."/>
            <person name="Roux C."/>
            <person name="Martin F."/>
        </authorList>
    </citation>
    <scope>NUCLEOTIDE SEQUENCE</scope>
    <source>
        <strain evidence="1">DAOM 197198</strain>
    </source>
</reference>
<dbReference type="EMBL" id="KI281515">
    <property type="protein sequence ID" value="ESA15909.1"/>
    <property type="molecule type" value="Genomic_DNA"/>
</dbReference>
<evidence type="ECO:0000313" key="1">
    <source>
        <dbReference type="EMBL" id="ESA15909.1"/>
    </source>
</evidence>
<sequence>MSENKEIYLKSEFINWNSGNERIDSFIQEMQLRTKYGSEKVVEWIPYSQFNEIKEMGKNNAITVYSAIWKNGPLRYNYWINEYTRDSYKNVALNLL</sequence>
<organism evidence="1">
    <name type="scientific">Rhizophagus irregularis (strain DAOM 181602 / DAOM 197198 / MUCL 43194)</name>
    <name type="common">Arbuscular mycorrhizal fungus</name>
    <name type="synonym">Glomus intraradices</name>
    <dbReference type="NCBI Taxonomy" id="747089"/>
    <lineage>
        <taxon>Eukaryota</taxon>
        <taxon>Fungi</taxon>
        <taxon>Fungi incertae sedis</taxon>
        <taxon>Mucoromycota</taxon>
        <taxon>Glomeromycotina</taxon>
        <taxon>Glomeromycetes</taxon>
        <taxon>Glomerales</taxon>
        <taxon>Glomeraceae</taxon>
        <taxon>Rhizophagus</taxon>
    </lineage>
</organism>
<accession>U9U679</accession>
<gene>
    <name evidence="1" type="ORF">GLOINDRAFT_23375</name>
</gene>